<feature type="domain" description="Ribbon-helix-helix" evidence="1">
    <location>
        <begin position="60"/>
        <end position="121"/>
    </location>
</feature>
<dbReference type="AlphaFoldDB" id="A0A5B0KMB5"/>
<reference evidence="2 3" key="1">
    <citation type="submission" date="2019-07" db="EMBL/GenBank/DDBJ databases">
        <title>Genome sequencing of the stress-tolerant strain Azospirillum brasilense Az19.</title>
        <authorList>
            <person name="Maroniche G.A."/>
            <person name="Garcia J.E."/>
            <person name="Pagnussat L."/>
            <person name="Amenta M."/>
            <person name="Creus C.M."/>
        </authorList>
    </citation>
    <scope>NUCLEOTIDE SEQUENCE [LARGE SCALE GENOMIC DNA]</scope>
    <source>
        <strain evidence="2 3">Az19</strain>
    </source>
</reference>
<name>A0A5B0KMB5_9PROT</name>
<evidence type="ECO:0000313" key="2">
    <source>
        <dbReference type="EMBL" id="KAA1053817.1"/>
    </source>
</evidence>
<organism evidence="2 3">
    <name type="scientific">Azospirillum argentinense</name>
    <dbReference type="NCBI Taxonomy" id="2970906"/>
    <lineage>
        <taxon>Bacteria</taxon>
        <taxon>Pseudomonadati</taxon>
        <taxon>Pseudomonadota</taxon>
        <taxon>Alphaproteobacteria</taxon>
        <taxon>Rhodospirillales</taxon>
        <taxon>Azospirillaceae</taxon>
        <taxon>Azospirillum</taxon>
    </lineage>
</organism>
<dbReference type="InterPro" id="IPR038268">
    <property type="entry name" value="RHH_sf"/>
</dbReference>
<dbReference type="Pfam" id="PF13467">
    <property type="entry name" value="RHH_4"/>
    <property type="match status" value="1"/>
</dbReference>
<comment type="caution">
    <text evidence="2">The sequence shown here is derived from an EMBL/GenBank/DDBJ whole genome shotgun (WGS) entry which is preliminary data.</text>
</comment>
<dbReference type="Proteomes" id="UP000325333">
    <property type="component" value="Unassembled WGS sequence"/>
</dbReference>
<evidence type="ECO:0000313" key="3">
    <source>
        <dbReference type="Proteomes" id="UP000325333"/>
    </source>
</evidence>
<dbReference type="EMBL" id="VEWN01000013">
    <property type="protein sequence ID" value="KAA1053817.1"/>
    <property type="molecule type" value="Genomic_DNA"/>
</dbReference>
<accession>A0A5B0KMB5</accession>
<proteinExistence type="predicted"/>
<dbReference type="InterPro" id="IPR027373">
    <property type="entry name" value="RHH_dom"/>
</dbReference>
<gene>
    <name evidence="2" type="ORF">FH063_002399</name>
</gene>
<protein>
    <recommendedName>
        <fullName evidence="1">Ribbon-helix-helix domain-containing protein</fullName>
    </recommendedName>
</protein>
<dbReference type="Gene3D" id="1.10.3990.20">
    <property type="entry name" value="protein bp1543"/>
    <property type="match status" value="1"/>
</dbReference>
<sequence length="225" mass="24771">MILESSPMPYRGMATTNSGEEAMPAVRSVKAKAVFPREVRHSESQNVTADLNLRRAAPTPRKLRVIGRDASVRLEQEQWDDLDRICHEIGMTINELARRIEARCHGHCGLTAGLREFVLSYWRSAATRPQDDAVTRVQSVLLGLGGSPQGQFSTMVLRIQDRIAPHLTPGRVRMMADLPALDLGMLGAQARERWGGEAPWEKGEDFIAAQVLRNLVSPAAVAAVA</sequence>
<evidence type="ECO:0000259" key="1">
    <source>
        <dbReference type="Pfam" id="PF13467"/>
    </source>
</evidence>